<name>A0A7T8EB65_9GAMM</name>
<gene>
    <name evidence="2" type="ORF">D7032_07580</name>
</gene>
<evidence type="ECO:0008006" key="3">
    <source>
        <dbReference type="Google" id="ProtNLM"/>
    </source>
</evidence>
<dbReference type="RefSeq" id="WP_397609093.1">
    <property type="nucleotide sequence ID" value="NZ_CP032664.1"/>
</dbReference>
<reference evidence="2" key="1">
    <citation type="submission" date="2018-09" db="EMBL/GenBank/DDBJ databases">
        <title>Genome sequencing and analysis.</title>
        <authorList>
            <person name="Huang Y.-T."/>
        </authorList>
    </citation>
    <scope>NUCLEOTIDE SEQUENCE</scope>
    <source>
        <strain evidence="2">HIDE</strain>
    </source>
</reference>
<dbReference type="EMBL" id="CP032664">
    <property type="protein sequence ID" value="QQO83131.1"/>
    <property type="molecule type" value="Genomic_DNA"/>
</dbReference>
<evidence type="ECO:0000256" key="1">
    <source>
        <dbReference type="SAM" id="MobiDB-lite"/>
    </source>
</evidence>
<dbReference type="AlphaFoldDB" id="A0A7T8EB65"/>
<accession>A0A7T8EB65</accession>
<evidence type="ECO:0000313" key="2">
    <source>
        <dbReference type="EMBL" id="QQO83131.1"/>
    </source>
</evidence>
<proteinExistence type="predicted"/>
<feature type="region of interest" description="Disordered" evidence="1">
    <location>
        <begin position="48"/>
        <end position="69"/>
    </location>
</feature>
<organism evidence="2">
    <name type="scientific">Shewanella algae</name>
    <dbReference type="NCBI Taxonomy" id="38313"/>
    <lineage>
        <taxon>Bacteria</taxon>
        <taxon>Pseudomonadati</taxon>
        <taxon>Pseudomonadota</taxon>
        <taxon>Gammaproteobacteria</taxon>
        <taxon>Alteromonadales</taxon>
        <taxon>Shewanellaceae</taxon>
        <taxon>Shewanella</taxon>
    </lineage>
</organism>
<protein>
    <recommendedName>
        <fullName evidence="3">Phage virion morphogenesis protein</fullName>
    </recommendedName>
</protein>
<sequence length="214" mass="24346">MTLSITPNKRQALNAKLQLTLLAMPPKKRIRILKTLGRYERAQARARIRRQQTVSGEPFEPRSNGKKQRMLKRLGKTLEPYVKHASRLELKHRQTLTGRIAALQQEGGAEVMTASKMRRIHGQPDYDAPASRSQAKALAAEGYKVRKAKGGWRRASLNEIQQRLSVGQAGVILRAMRDSQRKQRWNIPVPAREFLGDTTENVQRQLLKIIQQTG</sequence>